<evidence type="ECO:0000256" key="3">
    <source>
        <dbReference type="SAM" id="SignalP"/>
    </source>
</evidence>
<dbReference type="Proteomes" id="UP000282184">
    <property type="component" value="Unassembled WGS sequence"/>
</dbReference>
<keyword evidence="3" id="KW-0732">Signal</keyword>
<protein>
    <recommendedName>
        <fullName evidence="6">LPXTG cell wall anchor domain-containing protein</fullName>
    </recommendedName>
</protein>
<evidence type="ECO:0000313" key="4">
    <source>
        <dbReference type="EMBL" id="RTQ47920.1"/>
    </source>
</evidence>
<comment type="caution">
    <text evidence="4">The sequence shown here is derived from an EMBL/GenBank/DDBJ whole genome shotgun (WGS) entry which is preliminary data.</text>
</comment>
<feature type="region of interest" description="Disordered" evidence="1">
    <location>
        <begin position="124"/>
        <end position="152"/>
    </location>
</feature>
<keyword evidence="2" id="KW-0472">Membrane</keyword>
<sequence length="188" mass="20639">MRSVVACVLAALACPTFAQTARNTPLGRRAKTPEAAATGNRLDSVFVIHRVRQLSDTSALQYGHWQHLGGAEDTLGGVLDSSIAEQRQPLLATFKKQEWPRMVERYREYQIDVTLLSPDSVRKAPVLPPKPAGKPVLDKRKTKRKKSALVPAAPAPPHYPGMAWSVGFVAVLSGAGWLLYKRPRPQVI</sequence>
<keyword evidence="5" id="KW-1185">Reference proteome</keyword>
<organism evidence="4 5">
    <name type="scientific">Hymenobacter gummosus</name>
    <dbReference type="NCBI Taxonomy" id="1776032"/>
    <lineage>
        <taxon>Bacteria</taxon>
        <taxon>Pseudomonadati</taxon>
        <taxon>Bacteroidota</taxon>
        <taxon>Cytophagia</taxon>
        <taxon>Cytophagales</taxon>
        <taxon>Hymenobacteraceae</taxon>
        <taxon>Hymenobacter</taxon>
    </lineage>
</organism>
<evidence type="ECO:0000256" key="2">
    <source>
        <dbReference type="SAM" id="Phobius"/>
    </source>
</evidence>
<gene>
    <name evidence="4" type="ORF">EJV47_18565</name>
</gene>
<feature type="chain" id="PRO_5018604858" description="LPXTG cell wall anchor domain-containing protein" evidence="3">
    <location>
        <begin position="19"/>
        <end position="188"/>
    </location>
</feature>
<feature type="transmembrane region" description="Helical" evidence="2">
    <location>
        <begin position="161"/>
        <end position="180"/>
    </location>
</feature>
<name>A0A3S0J8I7_9BACT</name>
<proteinExistence type="predicted"/>
<dbReference type="AlphaFoldDB" id="A0A3S0J8I7"/>
<dbReference type="EMBL" id="RXOF01000011">
    <property type="protein sequence ID" value="RTQ47920.1"/>
    <property type="molecule type" value="Genomic_DNA"/>
</dbReference>
<dbReference type="RefSeq" id="WP_126694677.1">
    <property type="nucleotide sequence ID" value="NZ_RXOF01000011.1"/>
</dbReference>
<evidence type="ECO:0000313" key="5">
    <source>
        <dbReference type="Proteomes" id="UP000282184"/>
    </source>
</evidence>
<accession>A0A3S0J8I7</accession>
<keyword evidence="2" id="KW-0812">Transmembrane</keyword>
<reference evidence="4 5" key="1">
    <citation type="submission" date="2018-12" db="EMBL/GenBank/DDBJ databases">
        <title>Hymenobacter gummosus sp. nov., isolated from a spring.</title>
        <authorList>
            <person name="Nie L."/>
        </authorList>
    </citation>
    <scope>NUCLEOTIDE SEQUENCE [LARGE SCALE GENOMIC DNA]</scope>
    <source>
        <strain evidence="4 5">KCTC 52166</strain>
    </source>
</reference>
<evidence type="ECO:0000256" key="1">
    <source>
        <dbReference type="SAM" id="MobiDB-lite"/>
    </source>
</evidence>
<keyword evidence="2" id="KW-1133">Transmembrane helix</keyword>
<feature type="signal peptide" evidence="3">
    <location>
        <begin position="1"/>
        <end position="18"/>
    </location>
</feature>
<evidence type="ECO:0008006" key="6">
    <source>
        <dbReference type="Google" id="ProtNLM"/>
    </source>
</evidence>